<dbReference type="Pfam" id="PF02652">
    <property type="entry name" value="Lactate_perm"/>
    <property type="match status" value="1"/>
</dbReference>
<keyword evidence="3 8" id="KW-0813">Transport</keyword>
<dbReference type="GO" id="GO:0005886">
    <property type="term" value="C:plasma membrane"/>
    <property type="evidence" value="ECO:0007669"/>
    <property type="project" value="UniProtKB-SubCell"/>
</dbReference>
<dbReference type="Proteomes" id="UP000277108">
    <property type="component" value="Unassembled WGS sequence"/>
</dbReference>
<keyword evidence="10" id="KW-1185">Reference proteome</keyword>
<evidence type="ECO:0000256" key="2">
    <source>
        <dbReference type="ARBA" id="ARBA00010100"/>
    </source>
</evidence>
<feature type="transmembrane region" description="Helical" evidence="8">
    <location>
        <begin position="295"/>
        <end position="315"/>
    </location>
</feature>
<feature type="transmembrane region" description="Helical" evidence="8">
    <location>
        <begin position="12"/>
        <end position="33"/>
    </location>
</feature>
<feature type="transmembrane region" description="Helical" evidence="8">
    <location>
        <begin position="497"/>
        <end position="515"/>
    </location>
</feature>
<keyword evidence="5 8" id="KW-0812">Transmembrane</keyword>
<feature type="transmembrane region" description="Helical" evidence="8">
    <location>
        <begin position="197"/>
        <end position="214"/>
    </location>
</feature>
<dbReference type="OrthoDB" id="9761056at2"/>
<keyword evidence="4 8" id="KW-1003">Cell membrane</keyword>
<feature type="transmembrane region" description="Helical" evidence="8">
    <location>
        <begin position="226"/>
        <end position="246"/>
    </location>
</feature>
<dbReference type="AlphaFoldDB" id="A0A3N5BG64"/>
<evidence type="ECO:0000313" key="9">
    <source>
        <dbReference type="EMBL" id="RPF56507.1"/>
    </source>
</evidence>
<proteinExistence type="inferred from homology"/>
<evidence type="ECO:0000256" key="8">
    <source>
        <dbReference type="RuleBase" id="RU365092"/>
    </source>
</evidence>
<evidence type="ECO:0000256" key="1">
    <source>
        <dbReference type="ARBA" id="ARBA00004651"/>
    </source>
</evidence>
<comment type="caution">
    <text evidence="9">The sequence shown here is derived from an EMBL/GenBank/DDBJ whole genome shotgun (WGS) entry which is preliminary data.</text>
</comment>
<comment type="function">
    <text evidence="8">Uptake of L-lactate across the membrane. Can also transport D-lactate and glycolate.</text>
</comment>
<keyword evidence="7 8" id="KW-0472">Membrane</keyword>
<dbReference type="EMBL" id="RKRK01000003">
    <property type="protein sequence ID" value="RPF56507.1"/>
    <property type="molecule type" value="Genomic_DNA"/>
</dbReference>
<dbReference type="PANTHER" id="PTHR30003:SF5">
    <property type="entry name" value="L-LACTATE PERMEASE"/>
    <property type="match status" value="1"/>
</dbReference>
<evidence type="ECO:0000256" key="7">
    <source>
        <dbReference type="ARBA" id="ARBA00023136"/>
    </source>
</evidence>
<dbReference type="RefSeq" id="WP_123807876.1">
    <property type="nucleotide sequence ID" value="NZ_RKRK01000003.1"/>
</dbReference>
<dbReference type="GO" id="GO:0015295">
    <property type="term" value="F:solute:proton symporter activity"/>
    <property type="evidence" value="ECO:0007669"/>
    <property type="project" value="TreeGrafter"/>
</dbReference>
<dbReference type="PANTHER" id="PTHR30003">
    <property type="entry name" value="L-LACTATE PERMEASE"/>
    <property type="match status" value="1"/>
</dbReference>
<comment type="similarity">
    <text evidence="2 8">Belongs to the lactate permease family.</text>
</comment>
<evidence type="ECO:0000313" key="10">
    <source>
        <dbReference type="Proteomes" id="UP000277108"/>
    </source>
</evidence>
<keyword evidence="6 8" id="KW-1133">Transmembrane helix</keyword>
<evidence type="ECO:0000256" key="5">
    <source>
        <dbReference type="ARBA" id="ARBA00022692"/>
    </source>
</evidence>
<organism evidence="9 10">
    <name type="scientific">Abyssicoccus albus</name>
    <dbReference type="NCBI Taxonomy" id="1817405"/>
    <lineage>
        <taxon>Bacteria</taxon>
        <taxon>Bacillati</taxon>
        <taxon>Bacillota</taxon>
        <taxon>Bacilli</taxon>
        <taxon>Bacillales</taxon>
        <taxon>Abyssicoccaceae</taxon>
    </lineage>
</organism>
<comment type="subcellular location">
    <subcellularLocation>
        <location evidence="1 8">Cell membrane</location>
        <topology evidence="1 8">Multi-pass membrane protein</topology>
    </subcellularLocation>
</comment>
<feature type="transmembrane region" description="Helical" evidence="8">
    <location>
        <begin position="335"/>
        <end position="354"/>
    </location>
</feature>
<accession>A0A3N5BG64</accession>
<dbReference type="GO" id="GO:0015129">
    <property type="term" value="F:lactate transmembrane transporter activity"/>
    <property type="evidence" value="ECO:0007669"/>
    <property type="project" value="UniProtKB-UniRule"/>
</dbReference>
<sequence>MLVDSFDPLGNLYLSSVVAAIPIILFLTLLTVMKVKGINASWITLVVTTLIAMLVFNLNLEQTSGSILQGVIIGLFPIGYIITMAIWLYKVTLESGKFDIIQDSIIQITADQRVQFLLIGFCLNAFLEGAAGFGVPIAICAVLLVQLGFKPLEAAMLCLIANGSSGAFGAIGIPVAIVDTFNLEGISALEVSQMSALTLPIINFVIPALLIFIIDGFKGIKETLPAILTASIIFTISQVVITVFMGPELADIFPSLFAMIGIAILSRFWQPKNTFRLSDEEIETKAHPIGTIAKAWSPFILLTVLILIWSVPQIADLLAKSTVTIPLPGGLESPINLIGATGTALLLAVIITILTSPTVSIGEGFNLLMKSIKELWIPILTISLILAIAKVTTYSGMIAALGQVASKTGAIFPLLSPVLGWIGVFMTGSVVNNNTLFAGIQATAASNMGVNGNLLVAANTVGGSIGKLISPQSIAIATAAVNKTGEESALLKMTMKYSIALLIFLCIWTFALTMFM</sequence>
<feature type="transmembrane region" description="Helical" evidence="8">
    <location>
        <begin position="410"/>
        <end position="431"/>
    </location>
</feature>
<feature type="transmembrane region" description="Helical" evidence="8">
    <location>
        <begin position="66"/>
        <end position="89"/>
    </location>
</feature>
<feature type="transmembrane region" description="Helical" evidence="8">
    <location>
        <begin position="156"/>
        <end position="177"/>
    </location>
</feature>
<name>A0A3N5BG64_9BACL</name>
<feature type="transmembrane region" description="Helical" evidence="8">
    <location>
        <begin position="40"/>
        <end position="60"/>
    </location>
</feature>
<evidence type="ECO:0000256" key="4">
    <source>
        <dbReference type="ARBA" id="ARBA00022475"/>
    </source>
</evidence>
<reference evidence="9 10" key="1">
    <citation type="submission" date="2018-11" db="EMBL/GenBank/DDBJ databases">
        <title>Genomic Encyclopedia of Type Strains, Phase IV (KMG-IV): sequencing the most valuable type-strain genomes for metagenomic binning, comparative biology and taxonomic classification.</title>
        <authorList>
            <person name="Goeker M."/>
        </authorList>
    </citation>
    <scope>NUCLEOTIDE SEQUENCE [LARGE SCALE GENOMIC DNA]</scope>
    <source>
        <strain evidence="9 10">DSM 29158</strain>
    </source>
</reference>
<evidence type="ECO:0000256" key="3">
    <source>
        <dbReference type="ARBA" id="ARBA00022448"/>
    </source>
</evidence>
<evidence type="ECO:0000256" key="6">
    <source>
        <dbReference type="ARBA" id="ARBA00022989"/>
    </source>
</evidence>
<feature type="transmembrane region" description="Helical" evidence="8">
    <location>
        <begin position="133"/>
        <end position="149"/>
    </location>
</feature>
<gene>
    <name evidence="9" type="ORF">EDD62_1143</name>
</gene>
<feature type="transmembrane region" description="Helical" evidence="8">
    <location>
        <begin position="252"/>
        <end position="269"/>
    </location>
</feature>
<feature type="transmembrane region" description="Helical" evidence="8">
    <location>
        <begin position="375"/>
        <end position="398"/>
    </location>
</feature>
<protein>
    <recommendedName>
        <fullName evidence="8">L-lactate permease</fullName>
    </recommendedName>
</protein>
<dbReference type="InterPro" id="IPR003804">
    <property type="entry name" value="Lactate_perm"/>
</dbReference>